<evidence type="ECO:0000313" key="12">
    <source>
        <dbReference type="EMBL" id="GMN50846.1"/>
    </source>
</evidence>
<evidence type="ECO:0000313" key="13">
    <source>
        <dbReference type="Proteomes" id="UP001187192"/>
    </source>
</evidence>
<sequence length="319" mass="34709">MRRQHQNQHQNQQQSEPLKCPRCDSTNTKFCYYNNYNRSQPRHFCRACKRHWTKGGTLRNVPVGGGRKNKRSNKKSSSAAAATAAAAATTATSTAATSTAATTDVIIGTADSRLNSSMVFQAQQPIRKNINILPNNNFPLINGDCHDEKSISEILSEAVLIRPPSLNMIGSDWDNKSFLTTTNTMSSACTTSAKSFFSNSSLQANFPPNQGLQCFQAFSSSTSSPFESSLSSISNSFQTSNVVCDYAEDQFKIMGETTVSSSCAVQPPWQAPAAAAAAAAVSNGMDLPNYWNWEDIDTLVSADHINLPWDDSPDDLIKP</sequence>
<dbReference type="Pfam" id="PF02701">
    <property type="entry name" value="Zn_ribbon_Dof"/>
    <property type="match status" value="1"/>
</dbReference>
<dbReference type="GO" id="GO:0005634">
    <property type="term" value="C:nucleus"/>
    <property type="evidence" value="ECO:0007669"/>
    <property type="project" value="UniProtKB-SubCell"/>
</dbReference>
<gene>
    <name evidence="12" type="ORF">TIFTF001_019999</name>
</gene>
<keyword evidence="5 8" id="KW-0238">DNA-binding</keyword>
<keyword evidence="2 8" id="KW-0863">Zinc-finger</keyword>
<proteinExistence type="predicted"/>
<dbReference type="EMBL" id="BTGU01000035">
    <property type="protein sequence ID" value="GMN50846.1"/>
    <property type="molecule type" value="Genomic_DNA"/>
</dbReference>
<dbReference type="InterPro" id="IPR045174">
    <property type="entry name" value="Dof"/>
</dbReference>
<evidence type="ECO:0000256" key="1">
    <source>
        <dbReference type="ARBA" id="ARBA00022723"/>
    </source>
</evidence>
<dbReference type="Proteomes" id="UP001187192">
    <property type="component" value="Unassembled WGS sequence"/>
</dbReference>
<evidence type="ECO:0000256" key="4">
    <source>
        <dbReference type="ARBA" id="ARBA00023015"/>
    </source>
</evidence>
<keyword evidence="13" id="KW-1185">Reference proteome</keyword>
<dbReference type="GO" id="GO:0003700">
    <property type="term" value="F:DNA-binding transcription factor activity"/>
    <property type="evidence" value="ECO:0007669"/>
    <property type="project" value="UniProtKB-UniRule"/>
</dbReference>
<feature type="domain" description="Dof-type" evidence="11">
    <location>
        <begin position="18"/>
        <end position="72"/>
    </location>
</feature>
<keyword evidence="3 9" id="KW-0862">Zinc</keyword>
<reference evidence="12" key="1">
    <citation type="submission" date="2023-07" db="EMBL/GenBank/DDBJ databases">
        <title>draft genome sequence of fig (Ficus carica).</title>
        <authorList>
            <person name="Takahashi T."/>
            <person name="Nishimura K."/>
        </authorList>
    </citation>
    <scope>NUCLEOTIDE SEQUENCE</scope>
</reference>
<accession>A0AA88DC74</accession>
<feature type="region of interest" description="Disordered" evidence="10">
    <location>
        <begin position="56"/>
        <end position="77"/>
    </location>
</feature>
<evidence type="ECO:0000256" key="8">
    <source>
        <dbReference type="PROSITE-ProRule" id="PRU00071"/>
    </source>
</evidence>
<keyword evidence="1 9" id="KW-0479">Metal-binding</keyword>
<dbReference type="PROSITE" id="PS50884">
    <property type="entry name" value="ZF_DOF_2"/>
    <property type="match status" value="1"/>
</dbReference>
<keyword evidence="7 8" id="KW-0539">Nucleus</keyword>
<dbReference type="GO" id="GO:0008270">
    <property type="term" value="F:zinc ion binding"/>
    <property type="evidence" value="ECO:0007669"/>
    <property type="project" value="UniProtKB-KW"/>
</dbReference>
<evidence type="ECO:0000256" key="6">
    <source>
        <dbReference type="ARBA" id="ARBA00023163"/>
    </source>
</evidence>
<dbReference type="PANTHER" id="PTHR31992">
    <property type="entry name" value="DOF ZINC FINGER PROTEIN DOF1.4-RELATED"/>
    <property type="match status" value="1"/>
</dbReference>
<protein>
    <recommendedName>
        <fullName evidence="9">Dof zinc finger protein</fullName>
    </recommendedName>
</protein>
<dbReference type="AlphaFoldDB" id="A0AA88DC74"/>
<evidence type="ECO:0000256" key="3">
    <source>
        <dbReference type="ARBA" id="ARBA00022833"/>
    </source>
</evidence>
<evidence type="ECO:0000259" key="11">
    <source>
        <dbReference type="PROSITE" id="PS50884"/>
    </source>
</evidence>
<evidence type="ECO:0000256" key="10">
    <source>
        <dbReference type="SAM" id="MobiDB-lite"/>
    </source>
</evidence>
<dbReference type="PROSITE" id="PS01361">
    <property type="entry name" value="ZF_DOF_1"/>
    <property type="match status" value="1"/>
</dbReference>
<comment type="function">
    <text evidence="9">Transcription factor that binds specifically to a 5'-AA[AG]G-3' consensus core sequence.</text>
</comment>
<evidence type="ECO:0000256" key="2">
    <source>
        <dbReference type="ARBA" id="ARBA00022771"/>
    </source>
</evidence>
<evidence type="ECO:0000256" key="9">
    <source>
        <dbReference type="RuleBase" id="RU369094"/>
    </source>
</evidence>
<evidence type="ECO:0000256" key="5">
    <source>
        <dbReference type="ARBA" id="ARBA00023125"/>
    </source>
</evidence>
<keyword evidence="6 9" id="KW-0804">Transcription</keyword>
<keyword evidence="4 9" id="KW-0805">Transcription regulation</keyword>
<dbReference type="GO" id="GO:0003677">
    <property type="term" value="F:DNA binding"/>
    <property type="evidence" value="ECO:0007669"/>
    <property type="project" value="UniProtKB-UniRule"/>
</dbReference>
<evidence type="ECO:0000256" key="7">
    <source>
        <dbReference type="ARBA" id="ARBA00023242"/>
    </source>
</evidence>
<dbReference type="PANTHER" id="PTHR31992:SF97">
    <property type="entry name" value="DOF ZINC FINGER PROTEIN"/>
    <property type="match status" value="1"/>
</dbReference>
<name>A0AA88DC74_FICCA</name>
<comment type="subcellular location">
    <subcellularLocation>
        <location evidence="8 9">Nucleus</location>
    </subcellularLocation>
</comment>
<dbReference type="InterPro" id="IPR003851">
    <property type="entry name" value="Znf_Dof"/>
</dbReference>
<comment type="caution">
    <text evidence="12">The sequence shown here is derived from an EMBL/GenBank/DDBJ whole genome shotgun (WGS) entry which is preliminary data.</text>
</comment>
<organism evidence="12 13">
    <name type="scientific">Ficus carica</name>
    <name type="common">Common fig</name>
    <dbReference type="NCBI Taxonomy" id="3494"/>
    <lineage>
        <taxon>Eukaryota</taxon>
        <taxon>Viridiplantae</taxon>
        <taxon>Streptophyta</taxon>
        <taxon>Embryophyta</taxon>
        <taxon>Tracheophyta</taxon>
        <taxon>Spermatophyta</taxon>
        <taxon>Magnoliopsida</taxon>
        <taxon>eudicotyledons</taxon>
        <taxon>Gunneridae</taxon>
        <taxon>Pentapetalae</taxon>
        <taxon>rosids</taxon>
        <taxon>fabids</taxon>
        <taxon>Rosales</taxon>
        <taxon>Moraceae</taxon>
        <taxon>Ficeae</taxon>
        <taxon>Ficus</taxon>
    </lineage>
</organism>